<evidence type="ECO:0000313" key="2">
    <source>
        <dbReference type="EMBL" id="KIA92760.1"/>
    </source>
</evidence>
<keyword evidence="3" id="KW-1185">Reference proteome</keyword>
<feature type="transmembrane region" description="Helical" evidence="1">
    <location>
        <begin position="6"/>
        <end position="23"/>
    </location>
</feature>
<keyword evidence="1" id="KW-1133">Transmembrane helix</keyword>
<gene>
    <name evidence="2" type="ORF">OC25_15310</name>
</gene>
<dbReference type="AlphaFoldDB" id="A0A0C1DFR0"/>
<sequence length="100" mass="11935">MFFGKQWLKLFLMLAGLFVIVPMKNRELPLQSRLGTFFPAAIWVCNGAQVYSSFTINLIERKARIPILHRERTWRDSRAARRHWHRTFHFPMNSQITIYG</sequence>
<protein>
    <submittedName>
        <fullName evidence="2">Uncharacterized protein</fullName>
    </submittedName>
</protein>
<keyword evidence="1" id="KW-0472">Membrane</keyword>
<dbReference type="EMBL" id="JSYN01000018">
    <property type="protein sequence ID" value="KIA92760.1"/>
    <property type="molecule type" value="Genomic_DNA"/>
</dbReference>
<proteinExistence type="predicted"/>
<accession>A0A0C1DFR0</accession>
<dbReference type="Proteomes" id="UP000031246">
    <property type="component" value="Unassembled WGS sequence"/>
</dbReference>
<evidence type="ECO:0000256" key="1">
    <source>
        <dbReference type="SAM" id="Phobius"/>
    </source>
</evidence>
<organism evidence="2 3">
    <name type="scientific">Pedobacter kyungheensis</name>
    <dbReference type="NCBI Taxonomy" id="1069985"/>
    <lineage>
        <taxon>Bacteria</taxon>
        <taxon>Pseudomonadati</taxon>
        <taxon>Bacteroidota</taxon>
        <taxon>Sphingobacteriia</taxon>
        <taxon>Sphingobacteriales</taxon>
        <taxon>Sphingobacteriaceae</taxon>
        <taxon>Pedobacter</taxon>
    </lineage>
</organism>
<name>A0A0C1DFR0_9SPHI</name>
<comment type="caution">
    <text evidence="2">The sequence shown here is derived from an EMBL/GenBank/DDBJ whole genome shotgun (WGS) entry which is preliminary data.</text>
</comment>
<keyword evidence="1" id="KW-0812">Transmembrane</keyword>
<evidence type="ECO:0000313" key="3">
    <source>
        <dbReference type="Proteomes" id="UP000031246"/>
    </source>
</evidence>
<reference evidence="2 3" key="1">
    <citation type="submission" date="2014-10" db="EMBL/GenBank/DDBJ databases">
        <title>Pedobacter Kyungheensis.</title>
        <authorList>
            <person name="Anderson B.M."/>
            <person name="Newman J.D."/>
        </authorList>
    </citation>
    <scope>NUCLEOTIDE SEQUENCE [LARGE SCALE GENOMIC DNA]</scope>
    <source>
        <strain evidence="2 3">KACC 16221</strain>
    </source>
</reference>